<keyword evidence="17 24" id="KW-0129">CBS domain</keyword>
<name>V5G5S7_ANOGL</name>
<keyword evidence="14" id="KW-0832">Ubl conjugation</keyword>
<dbReference type="CDD" id="cd01561">
    <property type="entry name" value="CBS_like"/>
    <property type="match status" value="1"/>
</dbReference>
<evidence type="ECO:0000256" key="6">
    <source>
        <dbReference type="ARBA" id="ARBA00011881"/>
    </source>
</evidence>
<evidence type="ECO:0000256" key="8">
    <source>
        <dbReference type="ARBA" id="ARBA00022490"/>
    </source>
</evidence>
<evidence type="ECO:0000256" key="17">
    <source>
        <dbReference type="ARBA" id="ARBA00023122"/>
    </source>
</evidence>
<comment type="catalytic activity">
    <reaction evidence="23 25">
        <text>L-homocysteine + L-serine = L,L-cystathionine + H2O</text>
        <dbReference type="Rhea" id="RHEA:10112"/>
        <dbReference type="ChEBI" id="CHEBI:15377"/>
        <dbReference type="ChEBI" id="CHEBI:33384"/>
        <dbReference type="ChEBI" id="CHEBI:58161"/>
        <dbReference type="ChEBI" id="CHEBI:58199"/>
        <dbReference type="EC" id="4.2.1.22"/>
    </reaction>
</comment>
<dbReference type="GO" id="GO:0006535">
    <property type="term" value="P:cysteine biosynthetic process from serine"/>
    <property type="evidence" value="ECO:0007669"/>
    <property type="project" value="UniProtKB-UniRule"/>
</dbReference>
<evidence type="ECO:0000256" key="16">
    <source>
        <dbReference type="ARBA" id="ARBA00023004"/>
    </source>
</evidence>
<dbReference type="FunFam" id="3.40.50.1100:FF:000003">
    <property type="entry name" value="Cystathionine beta-synthase"/>
    <property type="match status" value="1"/>
</dbReference>
<dbReference type="Pfam" id="PF00291">
    <property type="entry name" value="PALP"/>
    <property type="match status" value="1"/>
</dbReference>
<reference evidence="27" key="1">
    <citation type="submission" date="2013-07" db="EMBL/GenBank/DDBJ databases">
        <title>Midgut Transcriptome Profiling of Anoplphora glabripennis, a Lignocellulose Degrading, Wood-Boring Cerambycid.</title>
        <authorList>
            <person name="Scully E.D."/>
            <person name="Hoover K."/>
            <person name="Carlson J.E."/>
            <person name="Tien M."/>
            <person name="Geib S.M."/>
        </authorList>
    </citation>
    <scope>NUCLEOTIDE SEQUENCE</scope>
</reference>
<evidence type="ECO:0000256" key="14">
    <source>
        <dbReference type="ARBA" id="ARBA00022843"/>
    </source>
</evidence>
<keyword evidence="9" id="KW-1017">Isopeptide bond</keyword>
<keyword evidence="16" id="KW-0408">Iron</keyword>
<accession>V5G5S7</accession>
<dbReference type="EMBL" id="GALX01003051">
    <property type="protein sequence ID" value="JAB65415.1"/>
    <property type="molecule type" value="Transcribed_RNA"/>
</dbReference>
<comment type="similarity">
    <text evidence="5 25">Belongs to the cysteine synthase/cystathionine beta-synthase family.</text>
</comment>
<comment type="subunit">
    <text evidence="6">Homotetramer.</text>
</comment>
<evidence type="ECO:0000259" key="26">
    <source>
        <dbReference type="PROSITE" id="PS51371"/>
    </source>
</evidence>
<dbReference type="PROSITE" id="PS51371">
    <property type="entry name" value="CBS"/>
    <property type="match status" value="1"/>
</dbReference>
<evidence type="ECO:0000256" key="21">
    <source>
        <dbReference type="ARBA" id="ARBA00026192"/>
    </source>
</evidence>
<dbReference type="Pfam" id="PF00571">
    <property type="entry name" value="CBS"/>
    <property type="match status" value="1"/>
</dbReference>
<evidence type="ECO:0000256" key="7">
    <source>
        <dbReference type="ARBA" id="ARBA00012041"/>
    </source>
</evidence>
<keyword evidence="13" id="KW-0479">Metal-binding</keyword>
<keyword evidence="12" id="KW-0349">Heme</keyword>
<comment type="subcellular location">
    <subcellularLocation>
        <location evidence="3">Cytoplasm</location>
    </subcellularLocation>
    <subcellularLocation>
        <location evidence="2">Nucleus</location>
    </subcellularLocation>
</comment>
<gene>
    <name evidence="27" type="primary">CBS</name>
</gene>
<dbReference type="FunFam" id="3.10.580.10:FF:000014">
    <property type="entry name" value="Cystathionine beta-synthase"/>
    <property type="match status" value="1"/>
</dbReference>
<dbReference type="GO" id="GO:0005737">
    <property type="term" value="C:cytoplasm"/>
    <property type="evidence" value="ECO:0007669"/>
    <property type="project" value="UniProtKB-SubCell"/>
</dbReference>
<keyword evidence="15 25" id="KW-0663">Pyridoxal phosphate</keyword>
<sequence length="531" mass="58388">MSEVACKKNDVENSKRLKTNLTFWSPLNDSFGLPDKKSKCTWTRNCNKETTPHSTHEWKRTSKILPDILAAIGNTPLVKLNKIPKAAGLKCNVYAKCEYFNPGGSVKDRIGLRLVEDAEQQGILKPGCTIIEPTSGNTGIGVALAAAVKGYRCLIVMSEKMSNEKVSVLLALGAEIVRVPVTAASDAPDGMFGVTHRMRKEIPNSVILDQYSNPSNPLAHYDTTAEEIYDQLDKKVDMIVLGAGTGGTVAGIGRKFKEISPDTVIVGVDPEGSILAQPEKLNESDVTFYEVEGIGYDFIPTVLDRSVVDEWVKTNDKESLPMARRLIKEEGLLVGTSSGAVLVATLEAAKDLKEGQNVVVIMPDSIRNYITKFISDQWMEARSLKPCVNTQNHWWWDIKVSTLELEKLQSVTTAMTCERVLHLMKKMGVDQIPVVDANGGIVGVVTLQNLMTKLLAGTVQSNENTDKVIVRIYPKVYKTANLGLVSRILEKESYILLLDKQGTGSSQIEKPLGIITPIDLLQYISKNQKDK</sequence>
<dbReference type="FunFam" id="3.40.50.1100:FF:000118">
    <property type="entry name" value="Related to CYS4-cystathionine beta-synthase"/>
    <property type="match status" value="1"/>
</dbReference>
<dbReference type="PROSITE" id="PS00901">
    <property type="entry name" value="CYS_SYNTHASE"/>
    <property type="match status" value="1"/>
</dbReference>
<proteinExistence type="inferred from homology"/>
<comment type="function">
    <text evidence="22">Hydro-lyase catalyzing the first step of the transsulfuration pathway, where the hydroxyl group of L-serine is displaced by L-homocysteine in a beta-replacement reaction to form L-cystathionine, the precursor of L-cysteine. This catabolic route allows the elimination of L-methionine and the toxic metabolite L-homocysteine. Also involved in the production of hydrogen sulfide, a gasotransmitter with signaling and cytoprotective effects on neurons.</text>
</comment>
<dbReference type="UniPathway" id="UPA00136">
    <property type="reaction ID" value="UER00201"/>
</dbReference>
<dbReference type="SUPFAM" id="SSF54631">
    <property type="entry name" value="CBS-domain pair"/>
    <property type="match status" value="1"/>
</dbReference>
<evidence type="ECO:0000256" key="24">
    <source>
        <dbReference type="PROSITE-ProRule" id="PRU00703"/>
    </source>
</evidence>
<comment type="cofactor">
    <cofactor evidence="1 25">
        <name>pyridoxal 5'-phosphate</name>
        <dbReference type="ChEBI" id="CHEBI:597326"/>
    </cofactor>
</comment>
<evidence type="ECO:0000256" key="1">
    <source>
        <dbReference type="ARBA" id="ARBA00001933"/>
    </source>
</evidence>
<dbReference type="GO" id="GO:0030170">
    <property type="term" value="F:pyridoxal phosphate binding"/>
    <property type="evidence" value="ECO:0007669"/>
    <property type="project" value="UniProtKB-ARBA"/>
</dbReference>
<evidence type="ECO:0000256" key="4">
    <source>
        <dbReference type="ARBA" id="ARBA00005003"/>
    </source>
</evidence>
<dbReference type="SUPFAM" id="SSF53686">
    <property type="entry name" value="Tryptophan synthase beta subunit-like PLP-dependent enzymes"/>
    <property type="match status" value="1"/>
</dbReference>
<dbReference type="GO" id="GO:0004122">
    <property type="term" value="F:cystathionine beta-synthase activity"/>
    <property type="evidence" value="ECO:0007669"/>
    <property type="project" value="UniProtKB-UniRule"/>
</dbReference>
<protein>
    <recommendedName>
        <fullName evidence="21 25">Cystathionine beta-synthase</fullName>
        <ecNumber evidence="7 25">4.2.1.22</ecNumber>
    </recommendedName>
</protein>
<dbReference type="InterPro" id="IPR001926">
    <property type="entry name" value="TrpB-like_PALP"/>
</dbReference>
<evidence type="ECO:0000256" key="23">
    <source>
        <dbReference type="ARBA" id="ARBA00047490"/>
    </source>
</evidence>
<dbReference type="SMART" id="SM00116">
    <property type="entry name" value="CBS"/>
    <property type="match status" value="1"/>
</dbReference>
<dbReference type="PANTHER" id="PTHR10314">
    <property type="entry name" value="CYSTATHIONINE BETA-SYNTHASE"/>
    <property type="match status" value="1"/>
</dbReference>
<evidence type="ECO:0000256" key="9">
    <source>
        <dbReference type="ARBA" id="ARBA00022499"/>
    </source>
</evidence>
<feature type="domain" description="CBS" evidence="26">
    <location>
        <begin position="400"/>
        <end position="461"/>
    </location>
</feature>
<comment type="pathway">
    <text evidence="4">Amino-acid biosynthesis; L-cysteine biosynthesis; L-cysteine from L-homocysteine and L-serine: step 1/2.</text>
</comment>
<evidence type="ECO:0000256" key="3">
    <source>
        <dbReference type="ARBA" id="ARBA00004496"/>
    </source>
</evidence>
<evidence type="ECO:0000313" key="27">
    <source>
        <dbReference type="EMBL" id="JAB65415.1"/>
    </source>
</evidence>
<dbReference type="InterPro" id="IPR005857">
    <property type="entry name" value="Cysta_beta_synth"/>
</dbReference>
<keyword evidence="8" id="KW-0963">Cytoplasm</keyword>
<dbReference type="GO" id="GO:0050667">
    <property type="term" value="P:homocysteine metabolic process"/>
    <property type="evidence" value="ECO:0007669"/>
    <property type="project" value="UniProtKB-ARBA"/>
</dbReference>
<evidence type="ECO:0000256" key="2">
    <source>
        <dbReference type="ARBA" id="ARBA00004123"/>
    </source>
</evidence>
<evidence type="ECO:0000256" key="25">
    <source>
        <dbReference type="RuleBase" id="RU361204"/>
    </source>
</evidence>
<dbReference type="GO" id="GO:0019343">
    <property type="term" value="P:cysteine biosynthetic process via cystathionine"/>
    <property type="evidence" value="ECO:0007669"/>
    <property type="project" value="UniProtKB-UniRule"/>
</dbReference>
<evidence type="ECO:0000256" key="13">
    <source>
        <dbReference type="ARBA" id="ARBA00022723"/>
    </source>
</evidence>
<evidence type="ECO:0000256" key="11">
    <source>
        <dbReference type="ARBA" id="ARBA00022605"/>
    </source>
</evidence>
<evidence type="ECO:0000256" key="5">
    <source>
        <dbReference type="ARBA" id="ARBA00007103"/>
    </source>
</evidence>
<dbReference type="NCBIfam" id="TIGR01137">
    <property type="entry name" value="cysta_beta"/>
    <property type="match status" value="1"/>
</dbReference>
<dbReference type="InterPro" id="IPR046342">
    <property type="entry name" value="CBS_dom_sf"/>
</dbReference>
<dbReference type="GO" id="GO:0046872">
    <property type="term" value="F:metal ion binding"/>
    <property type="evidence" value="ECO:0007669"/>
    <property type="project" value="UniProtKB-KW"/>
</dbReference>
<dbReference type="Gene3D" id="3.10.580.10">
    <property type="entry name" value="CBS-domain"/>
    <property type="match status" value="1"/>
</dbReference>
<evidence type="ECO:0000256" key="12">
    <source>
        <dbReference type="ARBA" id="ARBA00022617"/>
    </source>
</evidence>
<dbReference type="InterPro" id="IPR036052">
    <property type="entry name" value="TrpB-like_PALP_sf"/>
</dbReference>
<keyword evidence="20" id="KW-0539">Nucleus</keyword>
<keyword evidence="19 25" id="KW-0456">Lyase</keyword>
<evidence type="ECO:0000256" key="10">
    <source>
        <dbReference type="ARBA" id="ARBA00022553"/>
    </source>
</evidence>
<keyword evidence="11 25" id="KW-0028">Amino-acid biosynthesis</keyword>
<evidence type="ECO:0000256" key="20">
    <source>
        <dbReference type="ARBA" id="ARBA00023242"/>
    </source>
</evidence>
<evidence type="ECO:0000256" key="19">
    <source>
        <dbReference type="ARBA" id="ARBA00023239"/>
    </source>
</evidence>
<dbReference type="AlphaFoldDB" id="V5G5S7"/>
<dbReference type="InterPro" id="IPR000644">
    <property type="entry name" value="CBS_dom"/>
</dbReference>
<dbReference type="EC" id="4.2.1.22" evidence="7 25"/>
<dbReference type="InterPro" id="IPR001216">
    <property type="entry name" value="P-phosphate_BS"/>
</dbReference>
<evidence type="ECO:0000256" key="22">
    <source>
        <dbReference type="ARBA" id="ARBA00045425"/>
    </source>
</evidence>
<dbReference type="Gene3D" id="3.40.50.1100">
    <property type="match status" value="2"/>
</dbReference>
<evidence type="ECO:0000256" key="15">
    <source>
        <dbReference type="ARBA" id="ARBA00022898"/>
    </source>
</evidence>
<organism evidence="27">
    <name type="scientific">Anoplophora glabripennis</name>
    <name type="common">Asian longhorn beetle</name>
    <name type="synonym">Anoplophora nobilis</name>
    <dbReference type="NCBI Taxonomy" id="217634"/>
    <lineage>
        <taxon>Eukaryota</taxon>
        <taxon>Metazoa</taxon>
        <taxon>Ecdysozoa</taxon>
        <taxon>Arthropoda</taxon>
        <taxon>Hexapoda</taxon>
        <taxon>Insecta</taxon>
        <taxon>Pterygota</taxon>
        <taxon>Neoptera</taxon>
        <taxon>Endopterygota</taxon>
        <taxon>Coleoptera</taxon>
        <taxon>Polyphaga</taxon>
        <taxon>Cucujiformia</taxon>
        <taxon>Chrysomeloidea</taxon>
        <taxon>Cerambycidae</taxon>
        <taxon>Lamiinae</taxon>
        <taxon>Lamiini</taxon>
        <taxon>Anoplophora</taxon>
    </lineage>
</organism>
<evidence type="ECO:0000256" key="18">
    <source>
        <dbReference type="ARBA" id="ARBA00023192"/>
    </source>
</evidence>
<keyword evidence="18 25" id="KW-0198">Cysteine biosynthesis</keyword>
<dbReference type="InterPro" id="IPR050214">
    <property type="entry name" value="Cys_Synth/Cystath_Beta-Synth"/>
</dbReference>
<keyword evidence="10" id="KW-0597">Phosphoprotein</keyword>
<dbReference type="GO" id="GO:0005634">
    <property type="term" value="C:nucleus"/>
    <property type="evidence" value="ECO:0007669"/>
    <property type="project" value="UniProtKB-SubCell"/>
</dbReference>